<reference evidence="1 2" key="1">
    <citation type="submission" date="2020-08" db="EMBL/GenBank/DDBJ databases">
        <title>Genomic Encyclopedia of Type Strains, Phase III (KMG-III): the genomes of soil and plant-associated and newly described type strains.</title>
        <authorList>
            <person name="Whitman W."/>
        </authorList>
    </citation>
    <scope>NUCLEOTIDE SEQUENCE [LARGE SCALE GENOMIC DNA]</scope>
    <source>
        <strain evidence="1 2">CECT 3146</strain>
    </source>
</reference>
<dbReference type="Pfam" id="PF20062">
    <property type="entry name" value="DUF6461"/>
    <property type="match status" value="1"/>
</dbReference>
<protein>
    <submittedName>
        <fullName evidence="1">Uncharacterized protein</fullName>
    </submittedName>
</protein>
<evidence type="ECO:0000313" key="2">
    <source>
        <dbReference type="Proteomes" id="UP000549009"/>
    </source>
</evidence>
<accession>A0A7W8B5V7</accession>
<comment type="caution">
    <text evidence="1">The sequence shown here is derived from an EMBL/GenBank/DDBJ whole genome shotgun (WGS) entry which is preliminary data.</text>
</comment>
<dbReference type="RefSeq" id="WP_184926087.1">
    <property type="nucleotide sequence ID" value="NZ_BMSQ01000027.1"/>
</dbReference>
<proteinExistence type="predicted"/>
<dbReference type="InterPro" id="IPR045592">
    <property type="entry name" value="DUF6461"/>
</dbReference>
<name>A0A7W8B5V7_STRST</name>
<gene>
    <name evidence="1" type="ORF">FHS40_008261</name>
</gene>
<keyword evidence="2" id="KW-1185">Reference proteome</keyword>
<evidence type="ECO:0000313" key="1">
    <source>
        <dbReference type="EMBL" id="MBB5109133.1"/>
    </source>
</evidence>
<dbReference type="EMBL" id="JACHJD010000024">
    <property type="protein sequence ID" value="MBB5109133.1"/>
    <property type="molecule type" value="Genomic_DNA"/>
</dbReference>
<sequence>MSASTFPNTQLYELGYCVIFAKGISPADLLARVSGEGVTPVLLSRAEADAIQQLGDDLDEGDIPELDMDELRENGMLDNDRPLVRAGTYGEWAFAVEPIGLYLAEDEILESASRGTAALSATLSDSAAAWIAYAEDGQILSSFDPLFPEQDHGTSPHVLEALTGYRAAIADGERADSYERALRKIQRELHCDVPQAADEDRMLAVRVAEED</sequence>
<dbReference type="Proteomes" id="UP000549009">
    <property type="component" value="Unassembled WGS sequence"/>
</dbReference>
<dbReference type="AlphaFoldDB" id="A0A7W8B5V7"/>
<organism evidence="1 2">
    <name type="scientific">Streptomyces spectabilis</name>
    <dbReference type="NCBI Taxonomy" id="68270"/>
    <lineage>
        <taxon>Bacteria</taxon>
        <taxon>Bacillati</taxon>
        <taxon>Actinomycetota</taxon>
        <taxon>Actinomycetes</taxon>
        <taxon>Kitasatosporales</taxon>
        <taxon>Streptomycetaceae</taxon>
        <taxon>Streptomyces</taxon>
    </lineage>
</organism>